<dbReference type="GO" id="GO:1903425">
    <property type="term" value="F:fluoride transmembrane transporter activity"/>
    <property type="evidence" value="ECO:0007669"/>
    <property type="project" value="TreeGrafter"/>
</dbReference>
<feature type="transmembrane region" description="Helical" evidence="10">
    <location>
        <begin position="336"/>
        <end position="355"/>
    </location>
</feature>
<dbReference type="Proteomes" id="UP001211907">
    <property type="component" value="Unassembled WGS sequence"/>
</dbReference>
<comment type="similarity">
    <text evidence="7">Belongs to the fluoride channel Fluc/FEX (TC 1.A.43) family.</text>
</comment>
<evidence type="ECO:0000313" key="11">
    <source>
        <dbReference type="EMBL" id="KAJ3137626.1"/>
    </source>
</evidence>
<organism evidence="11 12">
    <name type="scientific">Physocladia obscura</name>
    <dbReference type="NCBI Taxonomy" id="109957"/>
    <lineage>
        <taxon>Eukaryota</taxon>
        <taxon>Fungi</taxon>
        <taxon>Fungi incertae sedis</taxon>
        <taxon>Chytridiomycota</taxon>
        <taxon>Chytridiomycota incertae sedis</taxon>
        <taxon>Chytridiomycetes</taxon>
        <taxon>Chytridiales</taxon>
        <taxon>Chytriomycetaceae</taxon>
        <taxon>Physocladia</taxon>
    </lineage>
</organism>
<feature type="transmembrane region" description="Helical" evidence="10">
    <location>
        <begin position="138"/>
        <end position="169"/>
    </location>
</feature>
<feature type="transmembrane region" description="Helical" evidence="10">
    <location>
        <begin position="265"/>
        <end position="287"/>
    </location>
</feature>
<name>A0AAD5TAC3_9FUNG</name>
<evidence type="ECO:0000256" key="4">
    <source>
        <dbReference type="ARBA" id="ARBA00022692"/>
    </source>
</evidence>
<comment type="catalytic activity">
    <reaction evidence="8">
        <text>fluoride(in) = fluoride(out)</text>
        <dbReference type="Rhea" id="RHEA:76159"/>
        <dbReference type="ChEBI" id="CHEBI:17051"/>
    </reaction>
    <physiologicalReaction direction="left-to-right" evidence="8">
        <dbReference type="Rhea" id="RHEA:76160"/>
    </physiologicalReaction>
</comment>
<accession>A0AAD5TAC3</accession>
<comment type="subcellular location">
    <subcellularLocation>
        <location evidence="2">Cell membrane</location>
        <topology evidence="2">Multi-pass membrane protein</topology>
    </subcellularLocation>
</comment>
<evidence type="ECO:0000256" key="7">
    <source>
        <dbReference type="ARBA" id="ARBA00035120"/>
    </source>
</evidence>
<sequence length="357" mass="37466">MSPQTNLLVATGSTPIQALNLTPNDEFVVTTLAESRDSDSNSDEDEEALELPSIHSSKLDPKQTIAAPPPPPPVAFENKYVSFSAICFFSIIGVMIRVSLSDLNTYEGAPLTVVEALTGSSMFAISASHFTFTNIVSAFTIIAVTIGMALSTLHFGAIIATSLTYISWLTPPTPPPQPQPQLPISSSKSFFASLSLPDCILLFLAVLASIATIAATATSVAFSNYAVASWAFACLFAPVGAVIRWQASLHLNNKTQLSSRRRRRLLLKLPLGTFLVNVVGCIVRAAVAAALVRGGMGELAIAAVSGGVGDGFTGALTTLSTFANEVNGMGLWDASVYFWASVVVGGVAVSIAYPFTV</sequence>
<proteinExistence type="inferred from homology"/>
<evidence type="ECO:0000256" key="9">
    <source>
        <dbReference type="SAM" id="MobiDB-lite"/>
    </source>
</evidence>
<feature type="compositionally biased region" description="Acidic residues" evidence="9">
    <location>
        <begin position="40"/>
        <end position="49"/>
    </location>
</feature>
<evidence type="ECO:0000313" key="12">
    <source>
        <dbReference type="Proteomes" id="UP001211907"/>
    </source>
</evidence>
<dbReference type="InterPro" id="IPR003691">
    <property type="entry name" value="FluC"/>
</dbReference>
<keyword evidence="12" id="KW-1185">Reference proteome</keyword>
<dbReference type="EMBL" id="JADGJH010000112">
    <property type="protein sequence ID" value="KAJ3137626.1"/>
    <property type="molecule type" value="Genomic_DNA"/>
</dbReference>
<evidence type="ECO:0000256" key="6">
    <source>
        <dbReference type="ARBA" id="ARBA00023136"/>
    </source>
</evidence>
<keyword evidence="5 10" id="KW-1133">Transmembrane helix</keyword>
<dbReference type="PANTHER" id="PTHR28259:SF1">
    <property type="entry name" value="FLUORIDE EXPORT PROTEIN 1-RELATED"/>
    <property type="match status" value="1"/>
</dbReference>
<evidence type="ECO:0000256" key="2">
    <source>
        <dbReference type="ARBA" id="ARBA00004651"/>
    </source>
</evidence>
<comment type="caution">
    <text evidence="11">The sequence shown here is derived from an EMBL/GenBank/DDBJ whole genome shotgun (WGS) entry which is preliminary data.</text>
</comment>
<keyword evidence="3" id="KW-1003">Cell membrane</keyword>
<comment type="function">
    <text evidence="1">Fluoride channel required for the rapid expulsion of cytoplasmic fluoride.</text>
</comment>
<evidence type="ECO:0000256" key="1">
    <source>
        <dbReference type="ARBA" id="ARBA00002598"/>
    </source>
</evidence>
<evidence type="ECO:0000256" key="8">
    <source>
        <dbReference type="ARBA" id="ARBA00035585"/>
    </source>
</evidence>
<gene>
    <name evidence="11" type="ORF">HK100_000601</name>
</gene>
<feature type="transmembrane region" description="Helical" evidence="10">
    <location>
        <begin position="80"/>
        <end position="100"/>
    </location>
</feature>
<feature type="transmembrane region" description="Helical" evidence="10">
    <location>
        <begin position="227"/>
        <end position="245"/>
    </location>
</feature>
<keyword evidence="6 10" id="KW-0472">Membrane</keyword>
<reference evidence="11" key="1">
    <citation type="submission" date="2020-05" db="EMBL/GenBank/DDBJ databases">
        <title>Phylogenomic resolution of chytrid fungi.</title>
        <authorList>
            <person name="Stajich J.E."/>
            <person name="Amses K."/>
            <person name="Simmons R."/>
            <person name="Seto K."/>
            <person name="Myers J."/>
            <person name="Bonds A."/>
            <person name="Quandt C.A."/>
            <person name="Barry K."/>
            <person name="Liu P."/>
            <person name="Grigoriev I."/>
            <person name="Longcore J.E."/>
            <person name="James T.Y."/>
        </authorList>
    </citation>
    <scope>NUCLEOTIDE SEQUENCE</scope>
    <source>
        <strain evidence="11">JEL0513</strain>
    </source>
</reference>
<dbReference type="AlphaFoldDB" id="A0AAD5TAC3"/>
<evidence type="ECO:0000256" key="3">
    <source>
        <dbReference type="ARBA" id="ARBA00022475"/>
    </source>
</evidence>
<dbReference type="PANTHER" id="PTHR28259">
    <property type="entry name" value="FLUORIDE EXPORT PROTEIN 1-RELATED"/>
    <property type="match status" value="1"/>
</dbReference>
<protein>
    <submittedName>
        <fullName evidence="11">Uncharacterized protein</fullName>
    </submittedName>
</protein>
<evidence type="ECO:0000256" key="10">
    <source>
        <dbReference type="SAM" id="Phobius"/>
    </source>
</evidence>
<feature type="region of interest" description="Disordered" evidence="9">
    <location>
        <begin position="31"/>
        <end position="53"/>
    </location>
</feature>
<feature type="transmembrane region" description="Helical" evidence="10">
    <location>
        <begin position="190"/>
        <end position="215"/>
    </location>
</feature>
<dbReference type="Pfam" id="PF02537">
    <property type="entry name" value="CRCB"/>
    <property type="match status" value="1"/>
</dbReference>
<dbReference type="GO" id="GO:0005886">
    <property type="term" value="C:plasma membrane"/>
    <property type="evidence" value="ECO:0007669"/>
    <property type="project" value="UniProtKB-SubCell"/>
</dbReference>
<evidence type="ECO:0000256" key="5">
    <source>
        <dbReference type="ARBA" id="ARBA00022989"/>
    </source>
</evidence>
<keyword evidence="4 10" id="KW-0812">Transmembrane</keyword>